<dbReference type="EMBL" id="RBNJ01003288">
    <property type="protein sequence ID" value="RUS31098.1"/>
    <property type="molecule type" value="Genomic_DNA"/>
</dbReference>
<dbReference type="AlphaFoldDB" id="A0A433QMW5"/>
<comment type="caution">
    <text evidence="1">The sequence shown here is derived from an EMBL/GenBank/DDBJ whole genome shotgun (WGS) entry which is preliminary data.</text>
</comment>
<gene>
    <name evidence="1" type="ORF">BC938DRAFT_478456</name>
</gene>
<proteinExistence type="predicted"/>
<sequence length="386" mass="43817">MEPPPSAHPINIILKLLSACSPELVKHIFSFTTRDHASAAGLFDLATHLPPDRVATGSPFFFPPSLPEQAITKGDLPLLRYLLNTPHRNCPWNFLGQTHSHWPVGPHNLHSYMYIHTLLDVSSPLLSTTTAPTHHLATFDKLHTWATLQSPARTDILDRLHASNLAARARPDYADWDTVVVTRNLTLLRHARENSFLDELPDNLLRAACRSGWFEGIECLARWFPRAQPAPDVVFAAIRDNDAARLACLVERFSTVVAEVEFCDVCREIDEYYLRVRQANRRPRSILEVVRILDATSAMREQQEMAFGRRVVLAALEARDFRMMAWAIEQGERYHFKAVDLEKWRDSAAEVGSGAEELVEKLDVCLRRRGEVRQGWGLPYPMAFGQ</sequence>
<protein>
    <submittedName>
        <fullName evidence="1">Uncharacterized protein</fullName>
    </submittedName>
</protein>
<dbReference type="Proteomes" id="UP000274822">
    <property type="component" value="Unassembled WGS sequence"/>
</dbReference>
<evidence type="ECO:0000313" key="2">
    <source>
        <dbReference type="Proteomes" id="UP000274822"/>
    </source>
</evidence>
<evidence type="ECO:0000313" key="1">
    <source>
        <dbReference type="EMBL" id="RUS31098.1"/>
    </source>
</evidence>
<accession>A0A433QMW5</accession>
<name>A0A433QMW5_9FUNG</name>
<organism evidence="1 2">
    <name type="scientific">Jimgerdemannia flammicorona</name>
    <dbReference type="NCBI Taxonomy" id="994334"/>
    <lineage>
        <taxon>Eukaryota</taxon>
        <taxon>Fungi</taxon>
        <taxon>Fungi incertae sedis</taxon>
        <taxon>Mucoromycota</taxon>
        <taxon>Mucoromycotina</taxon>
        <taxon>Endogonomycetes</taxon>
        <taxon>Endogonales</taxon>
        <taxon>Endogonaceae</taxon>
        <taxon>Jimgerdemannia</taxon>
    </lineage>
</organism>
<reference evidence="1 2" key="1">
    <citation type="journal article" date="2018" name="New Phytol.">
        <title>Phylogenomics of Endogonaceae and evolution of mycorrhizas within Mucoromycota.</title>
        <authorList>
            <person name="Chang Y."/>
            <person name="Desiro A."/>
            <person name="Na H."/>
            <person name="Sandor L."/>
            <person name="Lipzen A."/>
            <person name="Clum A."/>
            <person name="Barry K."/>
            <person name="Grigoriev I.V."/>
            <person name="Martin F.M."/>
            <person name="Stajich J.E."/>
            <person name="Smith M.E."/>
            <person name="Bonito G."/>
            <person name="Spatafora J.W."/>
        </authorList>
    </citation>
    <scope>NUCLEOTIDE SEQUENCE [LARGE SCALE GENOMIC DNA]</scope>
    <source>
        <strain evidence="1 2">AD002</strain>
    </source>
</reference>
<keyword evidence="2" id="KW-1185">Reference proteome</keyword>